<name>A0A914ZI44_PARUN</name>
<dbReference type="InterPro" id="IPR002018">
    <property type="entry name" value="CarbesteraseB"/>
</dbReference>
<dbReference type="AlphaFoldDB" id="A0A914ZI44"/>
<evidence type="ECO:0000256" key="5">
    <source>
        <dbReference type="SAM" id="Phobius"/>
    </source>
</evidence>
<evidence type="ECO:0000256" key="2">
    <source>
        <dbReference type="ARBA" id="ARBA00022487"/>
    </source>
</evidence>
<keyword evidence="3 4" id="KW-0378">Hydrolase</keyword>
<evidence type="ECO:0000259" key="6">
    <source>
        <dbReference type="Pfam" id="PF00135"/>
    </source>
</evidence>
<dbReference type="Proteomes" id="UP000887569">
    <property type="component" value="Unplaced"/>
</dbReference>
<dbReference type="Pfam" id="PF00135">
    <property type="entry name" value="COesterase"/>
    <property type="match status" value="1"/>
</dbReference>
<feature type="chain" id="PRO_5038170885" description="Carboxylic ester hydrolase" evidence="4">
    <location>
        <begin position="31"/>
        <end position="677"/>
    </location>
</feature>
<evidence type="ECO:0000313" key="7">
    <source>
        <dbReference type="Proteomes" id="UP000887569"/>
    </source>
</evidence>
<proteinExistence type="inferred from homology"/>
<keyword evidence="5" id="KW-0472">Membrane</keyword>
<feature type="domain" description="Carboxylesterase type B" evidence="6">
    <location>
        <begin position="42"/>
        <end position="553"/>
    </location>
</feature>
<evidence type="ECO:0000256" key="1">
    <source>
        <dbReference type="ARBA" id="ARBA00005964"/>
    </source>
</evidence>
<keyword evidence="7" id="KW-1185">Reference proteome</keyword>
<keyword evidence="4" id="KW-0732">Signal</keyword>
<dbReference type="PROSITE" id="PS00122">
    <property type="entry name" value="CARBOXYLESTERASE_B_1"/>
    <property type="match status" value="1"/>
</dbReference>
<evidence type="ECO:0000313" key="8">
    <source>
        <dbReference type="WBParaSite" id="PgB04_g166_t01"/>
    </source>
</evidence>
<dbReference type="Gene3D" id="3.40.50.1820">
    <property type="entry name" value="alpha/beta hydrolase"/>
    <property type="match status" value="1"/>
</dbReference>
<dbReference type="SUPFAM" id="SSF53474">
    <property type="entry name" value="alpha/beta-Hydrolases"/>
    <property type="match status" value="1"/>
</dbReference>
<dbReference type="InterPro" id="IPR029058">
    <property type="entry name" value="AB_hydrolase_fold"/>
</dbReference>
<keyword evidence="5" id="KW-1133">Transmembrane helix</keyword>
<dbReference type="InterPro" id="IPR019826">
    <property type="entry name" value="Carboxylesterase_B_AS"/>
</dbReference>
<sequence length="677" mass="76092">TDPHHLGASRTMRRWIDSIFIFTLQILAISQISPNDDFTFRTLSGGKIRGRQVVTEQNVTGYQFLGIPYAKPPVANLRYRKPIPIKKWENVIDATEYKQSCLWNSSETSNDPNRTPMSEDCLFVNVLTNRNCLTEGGCAVMFYIHGGGYRYDTPSLFSPQFLVDNFLTEERSVVFVMPAYRLGSFGFLNLSPTFNTSAIKNIAFHDLLEALRWVQKEIKHFGGDASCVTIAGHSSGGNTVNLLTMSPMAKNLFSKAIAMSAGGTTPLPFDKNQEASVQLARAAHCANVSTNFDDRQEVEAVLRCLRATDAQQLILLQRGLEDEGYPFEGPCIDGPGGVLPEGIPKLRQKRYPIRLLIGSTTEEFSDTEFLVQPNGKADRRRLLSVCRKAVAEMAFKNTWLTTADCFVEYLDPSRAPHVFDDTSIFLSTALSGEDVQNAGGVSFLYEFQYRFVDGAFNFSRLSPPANRPQHTEDLVYIMGIHKGKFTAKDEIIRRMYSEIFVSFVKTGHPSIKGEPSWTPFTPTRNNYFVVDFDENNHMPGMRNGYHERALRLWNGTALRHSGGTLDPMSEKETLHFDMKDNGALTNFAAWTDLQSLNQLRGFPVGDVETLQNVLTDSPMDGSTDAVLTASSTFDGGKWNFYFWIAIIIIVILVTLLLVTCALLCYNREKRREYERII</sequence>
<dbReference type="WBParaSite" id="PgB04_g166_t01">
    <property type="protein sequence ID" value="PgB04_g166_t01"/>
    <property type="gene ID" value="PgB04_g166"/>
</dbReference>
<comment type="similarity">
    <text evidence="1 4">Belongs to the type-B carboxylesterase/lipase family.</text>
</comment>
<accession>A0A914ZI44</accession>
<evidence type="ECO:0000256" key="3">
    <source>
        <dbReference type="ARBA" id="ARBA00022801"/>
    </source>
</evidence>
<feature type="signal peptide" evidence="4">
    <location>
        <begin position="1"/>
        <end position="30"/>
    </location>
</feature>
<protein>
    <recommendedName>
        <fullName evidence="4">Carboxylic ester hydrolase</fullName>
        <ecNumber evidence="4">3.1.1.-</ecNumber>
    </recommendedName>
</protein>
<dbReference type="EC" id="3.1.1.-" evidence="4"/>
<dbReference type="GO" id="GO:0052689">
    <property type="term" value="F:carboxylic ester hydrolase activity"/>
    <property type="evidence" value="ECO:0007669"/>
    <property type="project" value="UniProtKB-KW"/>
</dbReference>
<evidence type="ECO:0000256" key="4">
    <source>
        <dbReference type="RuleBase" id="RU361235"/>
    </source>
</evidence>
<organism evidence="7 8">
    <name type="scientific">Parascaris univalens</name>
    <name type="common">Nematode worm</name>
    <dbReference type="NCBI Taxonomy" id="6257"/>
    <lineage>
        <taxon>Eukaryota</taxon>
        <taxon>Metazoa</taxon>
        <taxon>Ecdysozoa</taxon>
        <taxon>Nematoda</taxon>
        <taxon>Chromadorea</taxon>
        <taxon>Rhabditida</taxon>
        <taxon>Spirurina</taxon>
        <taxon>Ascaridomorpha</taxon>
        <taxon>Ascaridoidea</taxon>
        <taxon>Ascarididae</taxon>
        <taxon>Parascaris</taxon>
    </lineage>
</organism>
<keyword evidence="2" id="KW-0719">Serine esterase</keyword>
<reference evidence="8" key="1">
    <citation type="submission" date="2022-11" db="UniProtKB">
        <authorList>
            <consortium name="WormBaseParasite"/>
        </authorList>
    </citation>
    <scope>IDENTIFICATION</scope>
</reference>
<dbReference type="PANTHER" id="PTHR45580">
    <property type="entry name" value="PROTEIN CBG05369"/>
    <property type="match status" value="1"/>
</dbReference>
<keyword evidence="5" id="KW-0812">Transmembrane</keyword>
<dbReference type="PANTHER" id="PTHR45580:SF7">
    <property type="entry name" value="CARBOXYLESTERASE TYPE B DOMAIN-CONTAINING PROTEIN-RELATED"/>
    <property type="match status" value="1"/>
</dbReference>
<feature type="transmembrane region" description="Helical" evidence="5">
    <location>
        <begin position="640"/>
        <end position="665"/>
    </location>
</feature>